<keyword evidence="9" id="KW-1185">Reference proteome</keyword>
<evidence type="ECO:0000256" key="3">
    <source>
        <dbReference type="ARBA" id="ARBA00022490"/>
    </source>
</evidence>
<keyword evidence="5" id="KW-0413">Isomerase</keyword>
<keyword evidence="4" id="KW-0584">Phenylalanine biosynthesis</keyword>
<feature type="signal peptide" evidence="7">
    <location>
        <begin position="1"/>
        <end position="18"/>
    </location>
</feature>
<dbReference type="GO" id="GO:0046417">
    <property type="term" value="P:chorismate metabolic process"/>
    <property type="evidence" value="ECO:0007669"/>
    <property type="project" value="InterPro"/>
</dbReference>
<keyword evidence="4" id="KW-0028">Amino-acid biosynthesis</keyword>
<dbReference type="SUPFAM" id="SSF48600">
    <property type="entry name" value="Chorismate mutase II"/>
    <property type="match status" value="1"/>
</dbReference>
<comment type="caution">
    <text evidence="8">The sequence shown here is derived from an EMBL/GenBank/DDBJ whole genome shotgun (WGS) entry which is preliminary data.</text>
</comment>
<keyword evidence="4" id="KW-0057">Aromatic amino acid biosynthesis</keyword>
<dbReference type="EMBL" id="JABCKV010000168">
    <property type="protein sequence ID" value="KAG5642662.1"/>
    <property type="molecule type" value="Genomic_DNA"/>
</dbReference>
<reference evidence="8" key="1">
    <citation type="submission" date="2020-07" db="EMBL/GenBank/DDBJ databases">
        <authorList>
            <person name="Nieuwenhuis M."/>
            <person name="Van De Peppel L.J.J."/>
        </authorList>
    </citation>
    <scope>NUCLEOTIDE SEQUENCE</scope>
    <source>
        <strain evidence="8">AP01</strain>
        <tissue evidence="8">Mycelium</tissue>
    </source>
</reference>
<keyword evidence="7" id="KW-0732">Signal</keyword>
<gene>
    <name evidence="8" type="ORF">DXG03_002374</name>
</gene>
<dbReference type="OrthoDB" id="191918at2759"/>
<sequence length="303" mass="32686">MLPLNLLATVFTAGLAIAASIPPLPGVAEGRPTLDVPTLPEVQAMLARLQGPIISTIISRAALPAESLLYANGGKALTSFIHKTELIALTLNTYEFGSRYDYGSLEYPFTLPAVGPDITTPTNPFPPGRFHQDTFTPNADLLSFYVTTLVPLIEDANTAIAGPGGSSPFYHLKRPSSPVDVDAKYTLDDQLLALLSHWASIGKVVAEVKYRAHVAEFTPLIKSGNVNALRTLLTNTTQEKIVLESANSAAFALATAFEAAQNDPPAIAKAFVSRVQTAVARVYRELIDVTKEVEIQYLLQRFH</sequence>
<dbReference type="Proteomes" id="UP000775547">
    <property type="component" value="Unassembled WGS sequence"/>
</dbReference>
<name>A0A9P7G232_9AGAR</name>
<keyword evidence="3" id="KW-0963">Cytoplasm</keyword>
<dbReference type="EC" id="5.4.99.5" evidence="2"/>
<comment type="catalytic activity">
    <reaction evidence="6">
        <text>chorismate = prephenate</text>
        <dbReference type="Rhea" id="RHEA:13897"/>
        <dbReference type="ChEBI" id="CHEBI:29748"/>
        <dbReference type="ChEBI" id="CHEBI:29934"/>
        <dbReference type="EC" id="5.4.99.5"/>
    </reaction>
    <physiologicalReaction direction="left-to-right" evidence="6">
        <dbReference type="Rhea" id="RHEA:13898"/>
    </physiologicalReaction>
</comment>
<dbReference type="PROSITE" id="PS51169">
    <property type="entry name" value="CHORISMATE_MUT_3"/>
    <property type="match status" value="1"/>
</dbReference>
<dbReference type="InterPro" id="IPR036263">
    <property type="entry name" value="Chorismate_II_sf"/>
</dbReference>
<feature type="chain" id="PRO_5040420040" description="chorismate mutase" evidence="7">
    <location>
        <begin position="19"/>
        <end position="303"/>
    </location>
</feature>
<evidence type="ECO:0000313" key="9">
    <source>
        <dbReference type="Proteomes" id="UP000775547"/>
    </source>
</evidence>
<comment type="subcellular location">
    <subcellularLocation>
        <location evidence="1">Cytoplasm</location>
    </subcellularLocation>
</comment>
<dbReference type="InterPro" id="IPR037039">
    <property type="entry name" value="CM_AroQ_sf_eucaryotic"/>
</dbReference>
<dbReference type="Gene3D" id="1.10.590.10">
    <property type="entry name" value="Chorismate mutase, AroQ class superfamily, eukaryotic"/>
    <property type="match status" value="1"/>
</dbReference>
<accession>A0A9P7G232</accession>
<dbReference type="GO" id="GO:0009094">
    <property type="term" value="P:L-phenylalanine biosynthetic process"/>
    <property type="evidence" value="ECO:0007669"/>
    <property type="project" value="UniProtKB-KW"/>
</dbReference>
<dbReference type="InterPro" id="IPR008238">
    <property type="entry name" value="Chorismate_mutase_AroQ_euk"/>
</dbReference>
<dbReference type="AlphaFoldDB" id="A0A9P7G232"/>
<evidence type="ECO:0000256" key="4">
    <source>
        <dbReference type="ARBA" id="ARBA00023222"/>
    </source>
</evidence>
<reference evidence="8" key="2">
    <citation type="submission" date="2021-10" db="EMBL/GenBank/DDBJ databases">
        <title>Phylogenomics reveals ancestral predisposition of the termite-cultivated fungus Termitomyces towards a domesticated lifestyle.</title>
        <authorList>
            <person name="Auxier B."/>
            <person name="Grum-Grzhimaylo A."/>
            <person name="Cardenas M.E."/>
            <person name="Lodge J.D."/>
            <person name="Laessoe T."/>
            <person name="Pedersen O."/>
            <person name="Smith M.E."/>
            <person name="Kuyper T.W."/>
            <person name="Franco-Molano E.A."/>
            <person name="Baroni T.J."/>
            <person name="Aanen D.K."/>
        </authorList>
    </citation>
    <scope>NUCLEOTIDE SEQUENCE</scope>
    <source>
        <strain evidence="8">AP01</strain>
        <tissue evidence="8">Mycelium</tissue>
    </source>
</reference>
<evidence type="ECO:0000313" key="8">
    <source>
        <dbReference type="EMBL" id="KAG5642662.1"/>
    </source>
</evidence>
<dbReference type="GO" id="GO:0005737">
    <property type="term" value="C:cytoplasm"/>
    <property type="evidence" value="ECO:0007669"/>
    <property type="project" value="UniProtKB-SubCell"/>
</dbReference>
<proteinExistence type="predicted"/>
<dbReference type="PANTHER" id="PTHR21145:SF12">
    <property type="entry name" value="CHORISMATE MUTASE"/>
    <property type="match status" value="1"/>
</dbReference>
<dbReference type="GO" id="GO:0004106">
    <property type="term" value="F:chorismate mutase activity"/>
    <property type="evidence" value="ECO:0007669"/>
    <property type="project" value="UniProtKB-EC"/>
</dbReference>
<protein>
    <recommendedName>
        <fullName evidence="2">chorismate mutase</fullName>
        <ecNumber evidence="2">5.4.99.5</ecNumber>
    </recommendedName>
</protein>
<evidence type="ECO:0000256" key="6">
    <source>
        <dbReference type="ARBA" id="ARBA00023979"/>
    </source>
</evidence>
<evidence type="ECO:0000256" key="5">
    <source>
        <dbReference type="ARBA" id="ARBA00023235"/>
    </source>
</evidence>
<evidence type="ECO:0000256" key="1">
    <source>
        <dbReference type="ARBA" id="ARBA00004496"/>
    </source>
</evidence>
<organism evidence="8 9">
    <name type="scientific">Asterophora parasitica</name>
    <dbReference type="NCBI Taxonomy" id="117018"/>
    <lineage>
        <taxon>Eukaryota</taxon>
        <taxon>Fungi</taxon>
        <taxon>Dikarya</taxon>
        <taxon>Basidiomycota</taxon>
        <taxon>Agaricomycotina</taxon>
        <taxon>Agaricomycetes</taxon>
        <taxon>Agaricomycetidae</taxon>
        <taxon>Agaricales</taxon>
        <taxon>Tricholomatineae</taxon>
        <taxon>Lyophyllaceae</taxon>
        <taxon>Asterophora</taxon>
    </lineage>
</organism>
<evidence type="ECO:0000256" key="7">
    <source>
        <dbReference type="SAM" id="SignalP"/>
    </source>
</evidence>
<dbReference type="PANTHER" id="PTHR21145">
    <property type="entry name" value="CHORISMATE MUTASE"/>
    <property type="match status" value="1"/>
</dbReference>
<evidence type="ECO:0000256" key="2">
    <source>
        <dbReference type="ARBA" id="ARBA00012404"/>
    </source>
</evidence>